<evidence type="ECO:0000313" key="15">
    <source>
        <dbReference type="RefSeq" id="XP_005190949.3"/>
    </source>
</evidence>
<comment type="similarity">
    <text evidence="11">Belongs to the insect chemoreceptor superfamily. Heteromeric odorant receptor channel (TC 1.A.69) family. Or2a subfamily.</text>
</comment>
<evidence type="ECO:0000313" key="14">
    <source>
        <dbReference type="Proteomes" id="UP001652621"/>
    </source>
</evidence>
<dbReference type="GO" id="GO:0005549">
    <property type="term" value="F:odorant binding"/>
    <property type="evidence" value="ECO:0007669"/>
    <property type="project" value="InterPro"/>
</dbReference>
<keyword evidence="14" id="KW-1185">Reference proteome</keyword>
<feature type="transmembrane region" description="Helical" evidence="13">
    <location>
        <begin position="123"/>
        <end position="146"/>
    </location>
</feature>
<dbReference type="GO" id="GO:0007165">
    <property type="term" value="P:signal transduction"/>
    <property type="evidence" value="ECO:0007669"/>
    <property type="project" value="UniProtKB-KW"/>
</dbReference>
<keyword evidence="2" id="KW-1003">Cell membrane</keyword>
<dbReference type="KEGG" id="mde:101894355"/>
<dbReference type="AlphaFoldDB" id="A0A9J7I6X4"/>
<evidence type="ECO:0000256" key="8">
    <source>
        <dbReference type="ARBA" id="ARBA00023170"/>
    </source>
</evidence>
<comment type="subcellular location">
    <subcellularLocation>
        <location evidence="1">Cell membrane</location>
        <topology evidence="1">Multi-pass membrane protein</topology>
    </subcellularLocation>
</comment>
<accession>A0A9J7I6X4</accession>
<keyword evidence="7 13" id="KW-0472">Membrane</keyword>
<name>A0A9J7I6X4_MUSDO</name>
<sequence length="337" mass="39222">MLLLDCCMILQIATHLGDVDEVIKVFIIFATAFAVMGKYLYLKIYNYRFEQLFQMMHQPEYLPENPTEWQIYCQAIDLSRRVRNYYASLSVSALSALFLSQFLGDEQELPASIYYPFQLNTNWKYGLMYVYQCVSLAILCFVNVGFDSLTASFFINIKGQLDVLGMRLQTIGVGVRDQRRILKKLKDCIRNYQRILRMTHLMEELVRIPMSVQIGGSVFVLIANFYSMSMLSDNADMGIFAKLLLYQTCMLTQIFILCYFANEVSLKSSDISFNLYESNWYDWDKVNRKLVLLMMIRFDTPISIKSINRCYSFNLAAFTAIVNSSYSYFALLKRINS</sequence>
<keyword evidence="9" id="KW-0807">Transducer</keyword>
<evidence type="ECO:0000256" key="3">
    <source>
        <dbReference type="ARBA" id="ARBA00022606"/>
    </source>
</evidence>
<evidence type="ECO:0000256" key="11">
    <source>
        <dbReference type="ARBA" id="ARBA00037946"/>
    </source>
</evidence>
<evidence type="ECO:0000256" key="4">
    <source>
        <dbReference type="ARBA" id="ARBA00022692"/>
    </source>
</evidence>
<keyword evidence="8" id="KW-0675">Receptor</keyword>
<evidence type="ECO:0000256" key="2">
    <source>
        <dbReference type="ARBA" id="ARBA00022475"/>
    </source>
</evidence>
<dbReference type="PANTHER" id="PTHR21137">
    <property type="entry name" value="ODORANT RECEPTOR"/>
    <property type="match status" value="1"/>
</dbReference>
<proteinExistence type="inferred from homology"/>
<evidence type="ECO:0000256" key="1">
    <source>
        <dbReference type="ARBA" id="ARBA00004651"/>
    </source>
</evidence>
<keyword evidence="6 13" id="KW-1133">Transmembrane helix</keyword>
<comment type="subunit">
    <text evidence="12">Interacts with Orco. Complexes exist early in the endomembrane system in olfactory sensory neurons (OSNs), coupling these complexes to the conserved ciliary trafficking pathway.</text>
</comment>
<dbReference type="Proteomes" id="UP001652621">
    <property type="component" value="Unplaced"/>
</dbReference>
<evidence type="ECO:0000256" key="7">
    <source>
        <dbReference type="ARBA" id="ARBA00023136"/>
    </source>
</evidence>
<keyword evidence="5" id="KW-0552">Olfaction</keyword>
<keyword evidence="4 13" id="KW-0812">Transmembrane</keyword>
<dbReference type="GeneID" id="101894355"/>
<dbReference type="GO" id="GO:0004984">
    <property type="term" value="F:olfactory receptor activity"/>
    <property type="evidence" value="ECO:0007669"/>
    <property type="project" value="InterPro"/>
</dbReference>
<feature type="transmembrane region" description="Helical" evidence="13">
    <location>
        <begin position="85"/>
        <end position="103"/>
    </location>
</feature>
<evidence type="ECO:0000256" key="13">
    <source>
        <dbReference type="SAM" id="Phobius"/>
    </source>
</evidence>
<dbReference type="VEuPathDB" id="VectorBase:MDOMA2_004366"/>
<keyword evidence="3" id="KW-0716">Sensory transduction</keyword>
<feature type="transmembrane region" description="Helical" evidence="13">
    <location>
        <begin position="22"/>
        <end position="41"/>
    </location>
</feature>
<dbReference type="GO" id="GO:0005886">
    <property type="term" value="C:plasma membrane"/>
    <property type="evidence" value="ECO:0007669"/>
    <property type="project" value="UniProtKB-SubCell"/>
</dbReference>
<evidence type="ECO:0000256" key="12">
    <source>
        <dbReference type="ARBA" id="ARBA00038679"/>
    </source>
</evidence>
<protein>
    <submittedName>
        <fullName evidence="15">Odorant receptor 46a-like</fullName>
    </submittedName>
</protein>
<comment type="function">
    <text evidence="10">Odorant receptor which mediates acceptance or avoidance behavior, depending on its substrates. The odorant receptor repertoire encodes a large collection of odor stimuli that vary widely in identity, intensity, and duration. May form a complex with Orco to form odorant-sensing units, providing sensitive and prolonged odorant signaling and calcium permeability.</text>
</comment>
<feature type="transmembrane region" description="Helical" evidence="13">
    <location>
        <begin position="205"/>
        <end position="227"/>
    </location>
</feature>
<evidence type="ECO:0000256" key="9">
    <source>
        <dbReference type="ARBA" id="ARBA00023224"/>
    </source>
</evidence>
<dbReference type="RefSeq" id="XP_005190949.3">
    <property type="nucleotide sequence ID" value="XM_005190892.3"/>
</dbReference>
<dbReference type="InterPro" id="IPR004117">
    <property type="entry name" value="7tm6_olfct_rcpt"/>
</dbReference>
<evidence type="ECO:0000256" key="6">
    <source>
        <dbReference type="ARBA" id="ARBA00022989"/>
    </source>
</evidence>
<evidence type="ECO:0000256" key="10">
    <source>
        <dbReference type="ARBA" id="ARBA00037764"/>
    </source>
</evidence>
<dbReference type="PANTHER" id="PTHR21137:SF37">
    <property type="entry name" value="ODORANT RECEPTOR 46A, ISOFORM B-RELATED"/>
    <property type="match status" value="1"/>
</dbReference>
<dbReference type="Pfam" id="PF02949">
    <property type="entry name" value="7tm_6"/>
    <property type="match status" value="1"/>
</dbReference>
<evidence type="ECO:0000256" key="5">
    <source>
        <dbReference type="ARBA" id="ARBA00022725"/>
    </source>
</evidence>
<gene>
    <name evidence="15" type="primary">LOC101894355</name>
</gene>
<dbReference type="OrthoDB" id="5846619at2759"/>
<organism evidence="14 15">
    <name type="scientific">Musca domestica</name>
    <name type="common">House fly</name>
    <dbReference type="NCBI Taxonomy" id="7370"/>
    <lineage>
        <taxon>Eukaryota</taxon>
        <taxon>Metazoa</taxon>
        <taxon>Ecdysozoa</taxon>
        <taxon>Arthropoda</taxon>
        <taxon>Hexapoda</taxon>
        <taxon>Insecta</taxon>
        <taxon>Pterygota</taxon>
        <taxon>Neoptera</taxon>
        <taxon>Endopterygota</taxon>
        <taxon>Diptera</taxon>
        <taxon>Brachycera</taxon>
        <taxon>Muscomorpha</taxon>
        <taxon>Muscoidea</taxon>
        <taxon>Muscidae</taxon>
        <taxon>Musca</taxon>
    </lineage>
</organism>
<reference evidence="15" key="1">
    <citation type="submission" date="2025-08" db="UniProtKB">
        <authorList>
            <consortium name="RefSeq"/>
        </authorList>
    </citation>
    <scope>IDENTIFICATION</scope>
    <source>
        <strain evidence="15">Aabys</strain>
        <tissue evidence="15">Whole body</tissue>
    </source>
</reference>
<feature type="transmembrane region" description="Helical" evidence="13">
    <location>
        <begin position="239"/>
        <end position="261"/>
    </location>
</feature>
<feature type="transmembrane region" description="Helical" evidence="13">
    <location>
        <begin position="311"/>
        <end position="331"/>
    </location>
</feature>